<accession>A0A164RVQ9</accession>
<name>A0A164RVQ9_9CRUS</name>
<comment type="caution">
    <text evidence="2">The sequence shown here is derived from an EMBL/GenBank/DDBJ whole genome shotgun (WGS) entry which is preliminary data.</text>
</comment>
<gene>
    <name evidence="2" type="ORF">APZ42_026916</name>
</gene>
<dbReference type="EMBL" id="LRGB01002136">
    <property type="protein sequence ID" value="KZS08987.1"/>
    <property type="molecule type" value="Genomic_DNA"/>
</dbReference>
<feature type="compositionally biased region" description="Basic and acidic residues" evidence="1">
    <location>
        <begin position="104"/>
        <end position="115"/>
    </location>
</feature>
<proteinExistence type="predicted"/>
<evidence type="ECO:0000313" key="2">
    <source>
        <dbReference type="EMBL" id="KZS08987.1"/>
    </source>
</evidence>
<reference evidence="2 3" key="1">
    <citation type="submission" date="2016-03" db="EMBL/GenBank/DDBJ databases">
        <title>EvidentialGene: Evidence-directed Construction of Genes on Genomes.</title>
        <authorList>
            <person name="Gilbert D.G."/>
            <person name="Choi J.-H."/>
            <person name="Mockaitis K."/>
            <person name="Colbourne J."/>
            <person name="Pfrender M."/>
        </authorList>
    </citation>
    <scope>NUCLEOTIDE SEQUENCE [LARGE SCALE GENOMIC DNA]</scope>
    <source>
        <strain evidence="2 3">Xinb3</strain>
        <tissue evidence="2">Complete organism</tissue>
    </source>
</reference>
<feature type="compositionally biased region" description="Polar residues" evidence="1">
    <location>
        <begin position="63"/>
        <end position="78"/>
    </location>
</feature>
<dbReference type="AlphaFoldDB" id="A0A164RVQ9"/>
<dbReference type="InterPro" id="IPR012337">
    <property type="entry name" value="RNaseH-like_sf"/>
</dbReference>
<keyword evidence="3" id="KW-1185">Reference proteome</keyword>
<feature type="compositionally biased region" description="Acidic residues" evidence="1">
    <location>
        <begin position="484"/>
        <end position="501"/>
    </location>
</feature>
<feature type="compositionally biased region" description="Basic and acidic residues" evidence="1">
    <location>
        <begin position="471"/>
        <end position="483"/>
    </location>
</feature>
<feature type="region of interest" description="Disordered" evidence="1">
    <location>
        <begin position="757"/>
        <end position="779"/>
    </location>
</feature>
<dbReference type="PANTHER" id="PTHR47501">
    <property type="entry name" value="TRANSPOSASE-RELATED"/>
    <property type="match status" value="1"/>
</dbReference>
<sequence>MQASKLYFSRGNRSQQNKRGKRSAPVRNENSVLLHQSVNPPDAAQIDDVAVAEPATAKEASVPASTSTQSVQRGQTVHSDTEVMGLNELDTSRDDSNLSSSSPSRDRESDTRNPEDATSVQSLKESDDIKRLSYPPSFFKFIEPSAKNGSSLYACQVKDCPRMGKTLSAINNSRGNLRAHIKTVHKEQLEKFNTLCKEIDATKLMGVQPLRDHSDKKIETDRKPAFVQQVLSFQGYQKLVTQKNLDEFIPEYLCDAVLPVYHTETEAFRTYTRKLQPRLKVRNRAFYRKQIASMYIKKRAALMNQLRGALWICTTADGWTSRRRAFIGITAHWIAPNLKRRSVCLAVRRVIGKCDFEIIAKLLEGVYEEYDILHKLTATVTDNGSNFVKAFRLYGSSSLHSTIERSTSTQNQNAPLRAASLDVLNASTSRTTLQPVNVRSNRMVTGEDNIAALLEDELSDFEETDDEIDSLSDHDHDKEKEDQGESATEQESESEIQENTDADMNPISLTAILNSGIDATNIYILPPHRRCACHTLNLICKCDIYKDLEPALKNLMEATDKKLTAIWNKQNRSSKASDTIIESLGMLFIIHNETRWNSYFNAMQRAKYFVTKKRTELKALFEQFGIAYFRPAEEEFIREYVKVMEPISEALNVLQADVNISIGYLLPTLTILLNKMENLKEKGGIKHCKPLLNTMIESVKRRFAESLADAELYIAAMVHPLFKAKWMPEGEERDAKVQGIVDVFRSFKNDQVDLENRKQSYSAADGIQSEDSDYSPQRKKTKKDFFKSILTNTVPAESNEVDLFLADQSTKISSLNKYPTIKAIFIKYNAAFPSSASVERLFSVAGRIFTPLRGRLSDKNFERMLLLKVNKFIDS</sequence>
<evidence type="ECO:0008006" key="4">
    <source>
        <dbReference type="Google" id="ProtNLM"/>
    </source>
</evidence>
<dbReference type="PANTHER" id="PTHR47501:SF5">
    <property type="entry name" value="HAT C-TERMINAL DIMERISATION DOMAIN-CONTAINING PROTEIN"/>
    <property type="match status" value="1"/>
</dbReference>
<feature type="region of interest" description="Disordered" evidence="1">
    <location>
        <begin position="463"/>
        <end position="503"/>
    </location>
</feature>
<evidence type="ECO:0000313" key="3">
    <source>
        <dbReference type="Proteomes" id="UP000076858"/>
    </source>
</evidence>
<feature type="compositionally biased region" description="Polar residues" evidence="1">
    <location>
        <begin position="28"/>
        <end position="39"/>
    </location>
</feature>
<dbReference type="Proteomes" id="UP000076858">
    <property type="component" value="Unassembled WGS sequence"/>
</dbReference>
<feature type="region of interest" description="Disordered" evidence="1">
    <location>
        <begin position="1"/>
        <end position="127"/>
    </location>
</feature>
<dbReference type="STRING" id="35525.A0A164RVQ9"/>
<organism evidence="2 3">
    <name type="scientific">Daphnia magna</name>
    <dbReference type="NCBI Taxonomy" id="35525"/>
    <lineage>
        <taxon>Eukaryota</taxon>
        <taxon>Metazoa</taxon>
        <taxon>Ecdysozoa</taxon>
        <taxon>Arthropoda</taxon>
        <taxon>Crustacea</taxon>
        <taxon>Branchiopoda</taxon>
        <taxon>Diplostraca</taxon>
        <taxon>Cladocera</taxon>
        <taxon>Anomopoda</taxon>
        <taxon>Daphniidae</taxon>
        <taxon>Daphnia</taxon>
    </lineage>
</organism>
<dbReference type="OrthoDB" id="6382070at2759"/>
<evidence type="ECO:0000256" key="1">
    <source>
        <dbReference type="SAM" id="MobiDB-lite"/>
    </source>
</evidence>
<protein>
    <recommendedName>
        <fullName evidence="4">HAT C-terminal dimerisation domain-containing protein</fullName>
    </recommendedName>
</protein>
<dbReference type="SUPFAM" id="SSF53098">
    <property type="entry name" value="Ribonuclease H-like"/>
    <property type="match status" value="1"/>
</dbReference>